<protein>
    <submittedName>
        <fullName evidence="6">Transcriptional regulator</fullName>
    </submittedName>
</protein>
<dbReference type="RefSeq" id="WP_229722978.1">
    <property type="nucleotide sequence ID" value="NZ_BMDC01000001.1"/>
</dbReference>
<evidence type="ECO:0000256" key="4">
    <source>
        <dbReference type="ARBA" id="ARBA00023163"/>
    </source>
</evidence>
<dbReference type="InterPro" id="IPR036390">
    <property type="entry name" value="WH_DNA-bd_sf"/>
</dbReference>
<dbReference type="InterPro" id="IPR000847">
    <property type="entry name" value="LysR_HTH_N"/>
</dbReference>
<keyword evidence="2" id="KW-0805">Transcription regulation</keyword>
<dbReference type="GO" id="GO:0003677">
    <property type="term" value="F:DNA binding"/>
    <property type="evidence" value="ECO:0007669"/>
    <property type="project" value="UniProtKB-KW"/>
</dbReference>
<keyword evidence="3" id="KW-0238">DNA-binding</keyword>
<feature type="domain" description="HTH lysR-type" evidence="5">
    <location>
        <begin position="1"/>
        <end position="59"/>
    </location>
</feature>
<dbReference type="EMBL" id="BMDC01000001">
    <property type="protein sequence ID" value="GGH56332.1"/>
    <property type="molecule type" value="Genomic_DNA"/>
</dbReference>
<evidence type="ECO:0000256" key="3">
    <source>
        <dbReference type="ARBA" id="ARBA00023125"/>
    </source>
</evidence>
<dbReference type="SUPFAM" id="SSF46785">
    <property type="entry name" value="Winged helix' DNA-binding domain"/>
    <property type="match status" value="1"/>
</dbReference>
<evidence type="ECO:0000313" key="6">
    <source>
        <dbReference type="EMBL" id="GGH56332.1"/>
    </source>
</evidence>
<proteinExistence type="inferred from homology"/>
<gene>
    <name evidence="6" type="ORF">GCM10007359_00320</name>
</gene>
<dbReference type="Gene3D" id="1.10.10.10">
    <property type="entry name" value="Winged helix-like DNA-binding domain superfamily/Winged helix DNA-binding domain"/>
    <property type="match status" value="1"/>
</dbReference>
<dbReference type="PANTHER" id="PTHR30346:SF29">
    <property type="entry name" value="LYSR SUBSTRATE-BINDING"/>
    <property type="match status" value="1"/>
</dbReference>
<keyword evidence="4" id="KW-0804">Transcription</keyword>
<dbReference type="InterPro" id="IPR036388">
    <property type="entry name" value="WH-like_DNA-bd_sf"/>
</dbReference>
<dbReference type="Proteomes" id="UP000600171">
    <property type="component" value="Unassembled WGS sequence"/>
</dbReference>
<comment type="similarity">
    <text evidence="1">Belongs to the LysR transcriptional regulatory family.</text>
</comment>
<reference evidence="6 7" key="1">
    <citation type="journal article" date="2014" name="Int. J. Syst. Evol. Microbiol.">
        <title>Complete genome sequence of Corynebacterium casei LMG S-19264T (=DSM 44701T), isolated from a smear-ripened cheese.</title>
        <authorList>
            <consortium name="US DOE Joint Genome Institute (JGI-PGF)"/>
            <person name="Walter F."/>
            <person name="Albersmeier A."/>
            <person name="Kalinowski J."/>
            <person name="Ruckert C."/>
        </authorList>
    </citation>
    <scope>NUCLEOTIDE SEQUENCE [LARGE SCALE GENOMIC DNA]</scope>
    <source>
        <strain evidence="6 7">CCM 8669</strain>
    </source>
</reference>
<evidence type="ECO:0000256" key="2">
    <source>
        <dbReference type="ARBA" id="ARBA00023015"/>
    </source>
</evidence>
<dbReference type="GO" id="GO:0003700">
    <property type="term" value="F:DNA-binding transcription factor activity"/>
    <property type="evidence" value="ECO:0007669"/>
    <property type="project" value="InterPro"/>
</dbReference>
<dbReference type="SUPFAM" id="SSF53850">
    <property type="entry name" value="Periplasmic binding protein-like II"/>
    <property type="match status" value="1"/>
</dbReference>
<dbReference type="PROSITE" id="PS50931">
    <property type="entry name" value="HTH_LYSR"/>
    <property type="match status" value="1"/>
</dbReference>
<evidence type="ECO:0000259" key="5">
    <source>
        <dbReference type="PROSITE" id="PS50931"/>
    </source>
</evidence>
<dbReference type="AlphaFoldDB" id="A0A917IKM1"/>
<accession>A0A917IKM1</accession>
<keyword evidence="7" id="KW-1185">Reference proteome</keyword>
<dbReference type="PANTHER" id="PTHR30346">
    <property type="entry name" value="TRANSCRIPTIONAL DUAL REGULATOR HCAR-RELATED"/>
    <property type="match status" value="1"/>
</dbReference>
<sequence length="304" mass="33174">MYDIRRLNMLLEIKERGTLAAAARVLHLTPSAISQQMTALEKEVGAPLIQKVGRSVQLTEAGRIVAEGAHSIFRELDATATKIAQLSGEPSGTLRIAIFQSAAMALLTPTLIELAHTAPKVNLVVDQIDPETGLELTRSRQFDLVIAETYPGRFAPEHDDLELQFLTSDPLHLAVAADSPVENLQDAAVLPWVLEGSHNTSRQWAINKCREAGFEPQVHFDIEDLLMHCRLVKEGFAAAILPSLATSSLPADFGIKLIELPGRPQRKIYTAVRKDSIEAPAILALRAALKKATNQLPHTLAEAE</sequence>
<dbReference type="Pfam" id="PF03466">
    <property type="entry name" value="LysR_substrate"/>
    <property type="match status" value="1"/>
</dbReference>
<dbReference type="InterPro" id="IPR005119">
    <property type="entry name" value="LysR_subst-bd"/>
</dbReference>
<dbReference type="Gene3D" id="3.40.190.10">
    <property type="entry name" value="Periplasmic binding protein-like II"/>
    <property type="match status" value="2"/>
</dbReference>
<comment type="caution">
    <text evidence="6">The sequence shown here is derived from an EMBL/GenBank/DDBJ whole genome shotgun (WGS) entry which is preliminary data.</text>
</comment>
<evidence type="ECO:0000256" key="1">
    <source>
        <dbReference type="ARBA" id="ARBA00009437"/>
    </source>
</evidence>
<evidence type="ECO:0000313" key="7">
    <source>
        <dbReference type="Proteomes" id="UP000600171"/>
    </source>
</evidence>
<dbReference type="Pfam" id="PF00126">
    <property type="entry name" value="HTH_1"/>
    <property type="match status" value="1"/>
</dbReference>
<name>A0A917IKM1_9MICC</name>
<organism evidence="6 7">
    <name type="scientific">Rothia aerolata</name>
    <dbReference type="NCBI Taxonomy" id="1812262"/>
    <lineage>
        <taxon>Bacteria</taxon>
        <taxon>Bacillati</taxon>
        <taxon>Actinomycetota</taxon>
        <taxon>Actinomycetes</taxon>
        <taxon>Micrococcales</taxon>
        <taxon>Micrococcaceae</taxon>
        <taxon>Rothia</taxon>
    </lineage>
</organism>
<dbReference type="GO" id="GO:0032993">
    <property type="term" value="C:protein-DNA complex"/>
    <property type="evidence" value="ECO:0007669"/>
    <property type="project" value="TreeGrafter"/>
</dbReference>